<dbReference type="InterPro" id="IPR020479">
    <property type="entry name" value="HD_metazoa"/>
</dbReference>
<evidence type="ECO:0000256" key="3">
    <source>
        <dbReference type="ARBA" id="ARBA00023155"/>
    </source>
</evidence>
<evidence type="ECO:0000256" key="4">
    <source>
        <dbReference type="ARBA" id="ARBA00023242"/>
    </source>
</evidence>
<evidence type="ECO:0000256" key="1">
    <source>
        <dbReference type="ARBA" id="ARBA00004123"/>
    </source>
</evidence>
<dbReference type="AlphaFoldDB" id="A0A9D4QGU5"/>
<feature type="compositionally biased region" description="Polar residues" evidence="7">
    <location>
        <begin position="81"/>
        <end position="96"/>
    </location>
</feature>
<dbReference type="GO" id="GO:0003677">
    <property type="term" value="F:DNA binding"/>
    <property type="evidence" value="ECO:0007669"/>
    <property type="project" value="UniProtKB-UniRule"/>
</dbReference>
<evidence type="ECO:0000313" key="10">
    <source>
        <dbReference type="Proteomes" id="UP000821837"/>
    </source>
</evidence>
<dbReference type="Pfam" id="PF00046">
    <property type="entry name" value="Homeodomain"/>
    <property type="match status" value="1"/>
</dbReference>
<protein>
    <recommendedName>
        <fullName evidence="8">Homeobox domain-containing protein</fullName>
    </recommendedName>
</protein>
<reference evidence="9" key="2">
    <citation type="submission" date="2021-09" db="EMBL/GenBank/DDBJ databases">
        <authorList>
            <person name="Jia N."/>
            <person name="Wang J."/>
            <person name="Shi W."/>
            <person name="Du L."/>
            <person name="Sun Y."/>
            <person name="Zhan W."/>
            <person name="Jiang J."/>
            <person name="Wang Q."/>
            <person name="Zhang B."/>
            <person name="Ji P."/>
            <person name="Sakyi L.B."/>
            <person name="Cui X."/>
            <person name="Yuan T."/>
            <person name="Jiang B."/>
            <person name="Yang W."/>
            <person name="Lam T.T.-Y."/>
            <person name="Chang Q."/>
            <person name="Ding S."/>
            <person name="Wang X."/>
            <person name="Zhu J."/>
            <person name="Ruan X."/>
            <person name="Zhao L."/>
            <person name="Wei J."/>
            <person name="Que T."/>
            <person name="Du C."/>
            <person name="Cheng J."/>
            <person name="Dai P."/>
            <person name="Han X."/>
            <person name="Huang E."/>
            <person name="Gao Y."/>
            <person name="Liu J."/>
            <person name="Shao H."/>
            <person name="Ye R."/>
            <person name="Li L."/>
            <person name="Wei W."/>
            <person name="Wang X."/>
            <person name="Wang C."/>
            <person name="Huo Q."/>
            <person name="Li W."/>
            <person name="Guo W."/>
            <person name="Chen H."/>
            <person name="Chen S."/>
            <person name="Zhou L."/>
            <person name="Zhou L."/>
            <person name="Ni X."/>
            <person name="Tian J."/>
            <person name="Zhou Y."/>
            <person name="Sheng Y."/>
            <person name="Liu T."/>
            <person name="Pan Y."/>
            <person name="Xia L."/>
            <person name="Li J."/>
            <person name="Zhao F."/>
            <person name="Cao W."/>
        </authorList>
    </citation>
    <scope>NUCLEOTIDE SEQUENCE</scope>
    <source>
        <strain evidence="9">Rsan-2018</strain>
        <tissue evidence="9">Larvae</tissue>
    </source>
</reference>
<keyword evidence="3 5" id="KW-0371">Homeobox</keyword>
<evidence type="ECO:0000313" key="9">
    <source>
        <dbReference type="EMBL" id="KAH7982553.1"/>
    </source>
</evidence>
<dbReference type="InterPro" id="IPR001356">
    <property type="entry name" value="HD"/>
</dbReference>
<sequence length="96" mass="11310">MALGLLRVREKSTFSESQRTTLEQAYRCKPYVDYQRRMELAINIGLSEEQVRIWFQNRRAKDRQVAKRRTEPTDRLYSPKAASSSGTPWWTNSSPK</sequence>
<dbReference type="Gene3D" id="1.10.10.60">
    <property type="entry name" value="Homeodomain-like"/>
    <property type="match status" value="1"/>
</dbReference>
<dbReference type="InterPro" id="IPR009057">
    <property type="entry name" value="Homeodomain-like_sf"/>
</dbReference>
<evidence type="ECO:0000256" key="6">
    <source>
        <dbReference type="RuleBase" id="RU000682"/>
    </source>
</evidence>
<feature type="domain" description="Homeobox" evidence="8">
    <location>
        <begin position="5"/>
        <end position="65"/>
    </location>
</feature>
<dbReference type="InterPro" id="IPR017970">
    <property type="entry name" value="Homeobox_CS"/>
</dbReference>
<name>A0A9D4QGU5_RHISA</name>
<reference evidence="9" key="1">
    <citation type="journal article" date="2020" name="Cell">
        <title>Large-Scale Comparative Analyses of Tick Genomes Elucidate Their Genetic Diversity and Vector Capacities.</title>
        <authorList>
            <consortium name="Tick Genome and Microbiome Consortium (TIGMIC)"/>
            <person name="Jia N."/>
            <person name="Wang J."/>
            <person name="Shi W."/>
            <person name="Du L."/>
            <person name="Sun Y."/>
            <person name="Zhan W."/>
            <person name="Jiang J.F."/>
            <person name="Wang Q."/>
            <person name="Zhang B."/>
            <person name="Ji P."/>
            <person name="Bell-Sakyi L."/>
            <person name="Cui X.M."/>
            <person name="Yuan T.T."/>
            <person name="Jiang B.G."/>
            <person name="Yang W.F."/>
            <person name="Lam T.T."/>
            <person name="Chang Q.C."/>
            <person name="Ding S.J."/>
            <person name="Wang X.J."/>
            <person name="Zhu J.G."/>
            <person name="Ruan X.D."/>
            <person name="Zhao L."/>
            <person name="Wei J.T."/>
            <person name="Ye R.Z."/>
            <person name="Que T.C."/>
            <person name="Du C.H."/>
            <person name="Zhou Y.H."/>
            <person name="Cheng J.X."/>
            <person name="Dai P.F."/>
            <person name="Guo W.B."/>
            <person name="Han X.H."/>
            <person name="Huang E.J."/>
            <person name="Li L.F."/>
            <person name="Wei W."/>
            <person name="Gao Y.C."/>
            <person name="Liu J.Z."/>
            <person name="Shao H.Z."/>
            <person name="Wang X."/>
            <person name="Wang C.C."/>
            <person name="Yang T.C."/>
            <person name="Huo Q.B."/>
            <person name="Li W."/>
            <person name="Chen H.Y."/>
            <person name="Chen S.E."/>
            <person name="Zhou L.G."/>
            <person name="Ni X.B."/>
            <person name="Tian J.H."/>
            <person name="Sheng Y."/>
            <person name="Liu T."/>
            <person name="Pan Y.S."/>
            <person name="Xia L.Y."/>
            <person name="Li J."/>
            <person name="Zhao F."/>
            <person name="Cao W.C."/>
        </authorList>
    </citation>
    <scope>NUCLEOTIDE SEQUENCE</scope>
    <source>
        <strain evidence="9">Rsan-2018</strain>
    </source>
</reference>
<feature type="region of interest" description="Disordered" evidence="7">
    <location>
        <begin position="59"/>
        <end position="96"/>
    </location>
</feature>
<accession>A0A9D4QGU5</accession>
<dbReference type="GO" id="GO:0000981">
    <property type="term" value="F:DNA-binding transcription factor activity, RNA polymerase II-specific"/>
    <property type="evidence" value="ECO:0007669"/>
    <property type="project" value="InterPro"/>
</dbReference>
<dbReference type="PRINTS" id="PR00024">
    <property type="entry name" value="HOMEOBOX"/>
</dbReference>
<comment type="subcellular location">
    <subcellularLocation>
        <location evidence="1 5 6">Nucleus</location>
    </subcellularLocation>
</comment>
<dbReference type="Proteomes" id="UP000821837">
    <property type="component" value="Chromosome 1"/>
</dbReference>
<gene>
    <name evidence="9" type="ORF">HPB52_005600</name>
</gene>
<dbReference type="SMART" id="SM00389">
    <property type="entry name" value="HOX"/>
    <property type="match status" value="1"/>
</dbReference>
<dbReference type="PRINTS" id="PR00031">
    <property type="entry name" value="HTHREPRESSR"/>
</dbReference>
<dbReference type="GO" id="GO:0005634">
    <property type="term" value="C:nucleus"/>
    <property type="evidence" value="ECO:0007669"/>
    <property type="project" value="UniProtKB-SubCell"/>
</dbReference>
<dbReference type="CDD" id="cd00086">
    <property type="entry name" value="homeodomain"/>
    <property type="match status" value="1"/>
</dbReference>
<keyword evidence="10" id="KW-1185">Reference proteome</keyword>
<proteinExistence type="predicted"/>
<dbReference type="SUPFAM" id="SSF46689">
    <property type="entry name" value="Homeodomain-like"/>
    <property type="match status" value="1"/>
</dbReference>
<feature type="DNA-binding region" description="Homeobox" evidence="5">
    <location>
        <begin position="7"/>
        <end position="66"/>
    </location>
</feature>
<evidence type="ECO:0000256" key="7">
    <source>
        <dbReference type="SAM" id="MobiDB-lite"/>
    </source>
</evidence>
<dbReference type="PROSITE" id="PS00027">
    <property type="entry name" value="HOMEOBOX_1"/>
    <property type="match status" value="1"/>
</dbReference>
<keyword evidence="2 5" id="KW-0238">DNA-binding</keyword>
<dbReference type="PROSITE" id="PS50071">
    <property type="entry name" value="HOMEOBOX_2"/>
    <property type="match status" value="1"/>
</dbReference>
<organism evidence="9 10">
    <name type="scientific">Rhipicephalus sanguineus</name>
    <name type="common">Brown dog tick</name>
    <name type="synonym">Ixodes sanguineus</name>
    <dbReference type="NCBI Taxonomy" id="34632"/>
    <lineage>
        <taxon>Eukaryota</taxon>
        <taxon>Metazoa</taxon>
        <taxon>Ecdysozoa</taxon>
        <taxon>Arthropoda</taxon>
        <taxon>Chelicerata</taxon>
        <taxon>Arachnida</taxon>
        <taxon>Acari</taxon>
        <taxon>Parasitiformes</taxon>
        <taxon>Ixodida</taxon>
        <taxon>Ixodoidea</taxon>
        <taxon>Ixodidae</taxon>
        <taxon>Rhipicephalinae</taxon>
        <taxon>Rhipicephalus</taxon>
        <taxon>Rhipicephalus</taxon>
    </lineage>
</organism>
<comment type="caution">
    <text evidence="9">The sequence shown here is derived from an EMBL/GenBank/DDBJ whole genome shotgun (WGS) entry which is preliminary data.</text>
</comment>
<evidence type="ECO:0000256" key="5">
    <source>
        <dbReference type="PROSITE-ProRule" id="PRU00108"/>
    </source>
</evidence>
<evidence type="ECO:0000256" key="2">
    <source>
        <dbReference type="ARBA" id="ARBA00023125"/>
    </source>
</evidence>
<dbReference type="EMBL" id="JABSTV010001245">
    <property type="protein sequence ID" value="KAH7982553.1"/>
    <property type="molecule type" value="Genomic_DNA"/>
</dbReference>
<feature type="compositionally biased region" description="Basic and acidic residues" evidence="7">
    <location>
        <begin position="62"/>
        <end position="74"/>
    </location>
</feature>
<keyword evidence="4 5" id="KW-0539">Nucleus</keyword>
<dbReference type="FunFam" id="1.10.10.60:FF:001080">
    <property type="match status" value="1"/>
</dbReference>
<dbReference type="InterPro" id="IPR050848">
    <property type="entry name" value="Homeobox_TF"/>
</dbReference>
<dbReference type="InterPro" id="IPR000047">
    <property type="entry name" value="HTH_motif"/>
</dbReference>
<evidence type="ECO:0000259" key="8">
    <source>
        <dbReference type="PROSITE" id="PS50071"/>
    </source>
</evidence>
<dbReference type="PANTHER" id="PTHR24333">
    <property type="entry name" value="HOMEO BOX HB9 LIKE A-RELATED"/>
    <property type="match status" value="1"/>
</dbReference>
<dbReference type="PANTHER" id="PTHR24333:SF8">
    <property type="entry name" value="HOMEOBOX PROTEIN CEH-62"/>
    <property type="match status" value="1"/>
</dbReference>